<organism evidence="8 9">
    <name type="scientific">Candidatus Corynebacterium gallistercoris</name>
    <dbReference type="NCBI Taxonomy" id="2838530"/>
    <lineage>
        <taxon>Bacteria</taxon>
        <taxon>Bacillati</taxon>
        <taxon>Actinomycetota</taxon>
        <taxon>Actinomycetes</taxon>
        <taxon>Mycobacteriales</taxon>
        <taxon>Corynebacteriaceae</taxon>
        <taxon>Corynebacterium</taxon>
    </lineage>
</organism>
<dbReference type="GO" id="GO:0031564">
    <property type="term" value="P:transcription antitermination"/>
    <property type="evidence" value="ECO:0007669"/>
    <property type="project" value="UniProtKB-KW"/>
</dbReference>
<dbReference type="InterPro" id="IPR006027">
    <property type="entry name" value="NusB_RsmB_TIM44"/>
</dbReference>
<evidence type="ECO:0000256" key="5">
    <source>
        <dbReference type="ARBA" id="ARBA00023163"/>
    </source>
</evidence>
<dbReference type="NCBIfam" id="TIGR01951">
    <property type="entry name" value="nusB"/>
    <property type="match status" value="1"/>
</dbReference>
<dbReference type="GO" id="GO:0003723">
    <property type="term" value="F:RNA binding"/>
    <property type="evidence" value="ECO:0007669"/>
    <property type="project" value="UniProtKB-UniRule"/>
</dbReference>
<evidence type="ECO:0000259" key="7">
    <source>
        <dbReference type="Pfam" id="PF01029"/>
    </source>
</evidence>
<name>A0A9D1RYM1_9CORY</name>
<protein>
    <recommendedName>
        <fullName evidence="6">Transcription antitermination protein NusB</fullName>
    </recommendedName>
    <alternativeName>
        <fullName evidence="6">Antitermination factor NusB</fullName>
    </alternativeName>
</protein>
<feature type="domain" description="NusB/RsmB/TIM44" evidence="7">
    <location>
        <begin position="15"/>
        <end position="146"/>
    </location>
</feature>
<dbReference type="EMBL" id="DXFZ01000113">
    <property type="protein sequence ID" value="HIW96723.1"/>
    <property type="molecule type" value="Genomic_DNA"/>
</dbReference>
<reference evidence="8" key="1">
    <citation type="journal article" date="2021" name="PeerJ">
        <title>Extensive microbial diversity within the chicken gut microbiome revealed by metagenomics and culture.</title>
        <authorList>
            <person name="Gilroy R."/>
            <person name="Ravi A."/>
            <person name="Getino M."/>
            <person name="Pursley I."/>
            <person name="Horton D.L."/>
            <person name="Alikhan N.F."/>
            <person name="Baker D."/>
            <person name="Gharbi K."/>
            <person name="Hall N."/>
            <person name="Watson M."/>
            <person name="Adriaenssens E.M."/>
            <person name="Foster-Nyarko E."/>
            <person name="Jarju S."/>
            <person name="Secka A."/>
            <person name="Antonio M."/>
            <person name="Oren A."/>
            <person name="Chaudhuri R.R."/>
            <person name="La Ragione R."/>
            <person name="Hildebrand F."/>
            <person name="Pallen M.J."/>
        </authorList>
    </citation>
    <scope>NUCLEOTIDE SEQUENCE</scope>
    <source>
        <strain evidence="8">4376</strain>
    </source>
</reference>
<comment type="caution">
    <text evidence="8">The sequence shown here is derived from an EMBL/GenBank/DDBJ whole genome shotgun (WGS) entry which is preliminary data.</text>
</comment>
<dbReference type="HAMAP" id="MF_00073">
    <property type="entry name" value="NusB"/>
    <property type="match status" value="1"/>
</dbReference>
<dbReference type="AlphaFoldDB" id="A0A9D1RYM1"/>
<evidence type="ECO:0000256" key="6">
    <source>
        <dbReference type="HAMAP-Rule" id="MF_00073"/>
    </source>
</evidence>
<dbReference type="InterPro" id="IPR011605">
    <property type="entry name" value="NusB_fam"/>
</dbReference>
<comment type="function">
    <text evidence="6">Involved in transcription antitermination. Required for transcription of ribosomal RNA (rRNA) genes. Binds specifically to the boxA antiterminator sequence of the ribosomal RNA (rrn) operons.</text>
</comment>
<dbReference type="SUPFAM" id="SSF48013">
    <property type="entry name" value="NusB-like"/>
    <property type="match status" value="1"/>
</dbReference>
<comment type="similarity">
    <text evidence="1 6">Belongs to the NusB family.</text>
</comment>
<sequence>MSDTNTSYKKHGSRHKARRRAVDILFEAEFRDIDPVDIMEERIELSQDQANQVKPVPDYTQQIVPGVAEKLDEIDEAIARNLSSEWRLERLPAVDRAVLRVAAWELLYNESVDNPVAMTQGIELAATYSHDAAPSYIHAVLDGINREVDLRIADAAEKSRESGAANAAQDDDLDSLLDNVVAEQD</sequence>
<keyword evidence="3 6" id="KW-0694">RNA-binding</keyword>
<evidence type="ECO:0000256" key="3">
    <source>
        <dbReference type="ARBA" id="ARBA00022884"/>
    </source>
</evidence>
<evidence type="ECO:0000256" key="1">
    <source>
        <dbReference type="ARBA" id="ARBA00005952"/>
    </source>
</evidence>
<dbReference type="PANTHER" id="PTHR11078:SF3">
    <property type="entry name" value="ANTITERMINATION NUSB DOMAIN-CONTAINING PROTEIN"/>
    <property type="match status" value="1"/>
</dbReference>
<dbReference type="InterPro" id="IPR035926">
    <property type="entry name" value="NusB-like_sf"/>
</dbReference>
<keyword evidence="4 6" id="KW-0805">Transcription regulation</keyword>
<keyword evidence="5 6" id="KW-0804">Transcription</keyword>
<gene>
    <name evidence="6 8" type="primary">nusB</name>
    <name evidence="8" type="ORF">H9867_09655</name>
</gene>
<evidence type="ECO:0000313" key="9">
    <source>
        <dbReference type="Proteomes" id="UP000824189"/>
    </source>
</evidence>
<accession>A0A9D1RYM1</accession>
<dbReference type="PANTHER" id="PTHR11078">
    <property type="entry name" value="N UTILIZATION SUBSTANCE PROTEIN B-RELATED"/>
    <property type="match status" value="1"/>
</dbReference>
<dbReference type="Proteomes" id="UP000824189">
    <property type="component" value="Unassembled WGS sequence"/>
</dbReference>
<evidence type="ECO:0000313" key="8">
    <source>
        <dbReference type="EMBL" id="HIW96723.1"/>
    </source>
</evidence>
<dbReference type="Gene3D" id="1.10.940.10">
    <property type="entry name" value="NusB-like"/>
    <property type="match status" value="1"/>
</dbReference>
<dbReference type="Pfam" id="PF01029">
    <property type="entry name" value="NusB"/>
    <property type="match status" value="1"/>
</dbReference>
<reference evidence="8" key="2">
    <citation type="submission" date="2021-04" db="EMBL/GenBank/DDBJ databases">
        <authorList>
            <person name="Gilroy R."/>
        </authorList>
    </citation>
    <scope>NUCLEOTIDE SEQUENCE</scope>
    <source>
        <strain evidence="8">4376</strain>
    </source>
</reference>
<evidence type="ECO:0000256" key="2">
    <source>
        <dbReference type="ARBA" id="ARBA00022814"/>
    </source>
</evidence>
<keyword evidence="2 6" id="KW-0889">Transcription antitermination</keyword>
<dbReference type="GO" id="GO:0005829">
    <property type="term" value="C:cytosol"/>
    <property type="evidence" value="ECO:0007669"/>
    <property type="project" value="TreeGrafter"/>
</dbReference>
<proteinExistence type="inferred from homology"/>
<dbReference type="GO" id="GO:0006353">
    <property type="term" value="P:DNA-templated transcription termination"/>
    <property type="evidence" value="ECO:0007669"/>
    <property type="project" value="UniProtKB-UniRule"/>
</dbReference>
<evidence type="ECO:0000256" key="4">
    <source>
        <dbReference type="ARBA" id="ARBA00023015"/>
    </source>
</evidence>